<dbReference type="GO" id="GO:0043565">
    <property type="term" value="F:sequence-specific DNA binding"/>
    <property type="evidence" value="ECO:0007669"/>
    <property type="project" value="TreeGrafter"/>
</dbReference>
<protein>
    <recommendedName>
        <fullName evidence="2">LysR substrate-binding domain-containing protein</fullName>
    </recommendedName>
</protein>
<name>A0A2T9JVM3_9CAUL</name>
<dbReference type="GO" id="GO:0006351">
    <property type="term" value="P:DNA-templated transcription"/>
    <property type="evidence" value="ECO:0007669"/>
    <property type="project" value="TreeGrafter"/>
</dbReference>
<dbReference type="Gene3D" id="3.40.190.290">
    <property type="match status" value="1"/>
</dbReference>
<dbReference type="GO" id="GO:0003700">
    <property type="term" value="F:DNA-binding transcription factor activity"/>
    <property type="evidence" value="ECO:0007669"/>
    <property type="project" value="TreeGrafter"/>
</dbReference>
<dbReference type="PANTHER" id="PTHR30537">
    <property type="entry name" value="HTH-TYPE TRANSCRIPTIONAL REGULATOR"/>
    <property type="match status" value="1"/>
</dbReference>
<reference evidence="3 4" key="1">
    <citation type="submission" date="2018-04" db="EMBL/GenBank/DDBJ databases">
        <title>The genome sequence of Caulobacter sp. 744.</title>
        <authorList>
            <person name="Gao J."/>
            <person name="Sun J."/>
        </authorList>
    </citation>
    <scope>NUCLEOTIDE SEQUENCE [LARGE SCALE GENOMIC DNA]</scope>
    <source>
        <strain evidence="3 4">774</strain>
    </source>
</reference>
<keyword evidence="4" id="KW-1185">Reference proteome</keyword>
<dbReference type="EMBL" id="QDKQ01000051">
    <property type="protein sequence ID" value="PVM87768.1"/>
    <property type="molecule type" value="Genomic_DNA"/>
</dbReference>
<dbReference type="InterPro" id="IPR005119">
    <property type="entry name" value="LysR_subst-bd"/>
</dbReference>
<evidence type="ECO:0000256" key="1">
    <source>
        <dbReference type="ARBA" id="ARBA00009437"/>
    </source>
</evidence>
<dbReference type="OrthoDB" id="9813056at2"/>
<gene>
    <name evidence="3" type="ORF">DDF67_13690</name>
</gene>
<dbReference type="SUPFAM" id="SSF53850">
    <property type="entry name" value="Periplasmic binding protein-like II"/>
    <property type="match status" value="1"/>
</dbReference>
<dbReference type="Proteomes" id="UP000245073">
    <property type="component" value="Unassembled WGS sequence"/>
</dbReference>
<evidence type="ECO:0000313" key="3">
    <source>
        <dbReference type="EMBL" id="PVM87768.1"/>
    </source>
</evidence>
<evidence type="ECO:0000259" key="2">
    <source>
        <dbReference type="Pfam" id="PF03466"/>
    </source>
</evidence>
<sequence length="151" mass="16521">MIARTIYEDPIVTCASPAYLSGRPAPVQPSDLEGHLRIGYFSAASSEVRPMVFEKNGQRSVIEARDLMANDSTGQVNMILHGLGVGQTYLSTVAAHLASEALVRLLDDWTNGSDPISVLYPPAKRLNACVRAFIDWLVTYLEAEARRSTQV</sequence>
<dbReference type="Pfam" id="PF03466">
    <property type="entry name" value="LysR_substrate"/>
    <property type="match status" value="1"/>
</dbReference>
<evidence type="ECO:0000313" key="4">
    <source>
        <dbReference type="Proteomes" id="UP000245073"/>
    </source>
</evidence>
<dbReference type="InterPro" id="IPR058163">
    <property type="entry name" value="LysR-type_TF_proteobact-type"/>
</dbReference>
<dbReference type="AlphaFoldDB" id="A0A2T9JVM3"/>
<dbReference type="PANTHER" id="PTHR30537:SF72">
    <property type="entry name" value="LYSR FAMILY TRANSCRIPTIONAL REGULATOR"/>
    <property type="match status" value="1"/>
</dbReference>
<organism evidence="3 4">
    <name type="scientific">Caulobacter endophyticus</name>
    <dbReference type="NCBI Taxonomy" id="2172652"/>
    <lineage>
        <taxon>Bacteria</taxon>
        <taxon>Pseudomonadati</taxon>
        <taxon>Pseudomonadota</taxon>
        <taxon>Alphaproteobacteria</taxon>
        <taxon>Caulobacterales</taxon>
        <taxon>Caulobacteraceae</taxon>
        <taxon>Caulobacter</taxon>
    </lineage>
</organism>
<comment type="caution">
    <text evidence="3">The sequence shown here is derived from an EMBL/GenBank/DDBJ whole genome shotgun (WGS) entry which is preliminary data.</text>
</comment>
<comment type="similarity">
    <text evidence="1">Belongs to the LysR transcriptional regulatory family.</text>
</comment>
<proteinExistence type="inferred from homology"/>
<feature type="domain" description="LysR substrate-binding" evidence="2">
    <location>
        <begin position="2"/>
        <end position="140"/>
    </location>
</feature>
<accession>A0A2T9JVM3</accession>